<accession>A0ABV2BW75</accession>
<dbReference type="Proteomes" id="UP001548189">
    <property type="component" value="Unassembled WGS sequence"/>
</dbReference>
<dbReference type="Pfam" id="PF12094">
    <property type="entry name" value="DUF3570"/>
    <property type="match status" value="1"/>
</dbReference>
<evidence type="ECO:0000313" key="1">
    <source>
        <dbReference type="EMBL" id="MET1256043.1"/>
    </source>
</evidence>
<organism evidence="1 2">
    <name type="scientific">Aliikangiella maris</name>
    <dbReference type="NCBI Taxonomy" id="3162458"/>
    <lineage>
        <taxon>Bacteria</taxon>
        <taxon>Pseudomonadati</taxon>
        <taxon>Pseudomonadota</taxon>
        <taxon>Gammaproteobacteria</taxon>
        <taxon>Oceanospirillales</taxon>
        <taxon>Pleioneaceae</taxon>
        <taxon>Aliikangiella</taxon>
    </lineage>
</organism>
<gene>
    <name evidence="1" type="ORF">ABVT43_12965</name>
</gene>
<evidence type="ECO:0000313" key="2">
    <source>
        <dbReference type="Proteomes" id="UP001548189"/>
    </source>
</evidence>
<dbReference type="EMBL" id="JBEVCJ010000016">
    <property type="protein sequence ID" value="MET1256043.1"/>
    <property type="molecule type" value="Genomic_DNA"/>
</dbReference>
<reference evidence="1 2" key="1">
    <citation type="submission" date="2024-06" db="EMBL/GenBank/DDBJ databases">
        <authorList>
            <person name="Li F."/>
        </authorList>
    </citation>
    <scope>NUCLEOTIDE SEQUENCE [LARGE SCALE GENOMIC DNA]</scope>
    <source>
        <strain evidence="1 2">GXAS 311</strain>
    </source>
</reference>
<name>A0ABV2BW75_9GAMM</name>
<protein>
    <submittedName>
        <fullName evidence="1">DUF3570 domain-containing protein</fullName>
    </submittedName>
</protein>
<comment type="caution">
    <text evidence="1">The sequence shown here is derived from an EMBL/GenBank/DDBJ whole genome shotgun (WGS) entry which is preliminary data.</text>
</comment>
<keyword evidence="2" id="KW-1185">Reference proteome</keyword>
<sequence length="397" mass="45885">MVVTSFSLKKYLCHLSLKIMLPKIKPSILLVVLLFSQHSLGAVLPEDRADALYHYYDGGGVDIQGPSILVRKSIKDKVSISANYYIDNVSSASIDVVTTASPYTEKRVEKSVGVDYLYDKTVMSLNYTKSDENDFSARSAHFNVSQDFFGDLTTVNIGYSQGWDEVGKRDEPEFSEDTDRRHFRVGVSQILTRNSLINLSWETITDEGFLNNPYRAVRYLDPTVGAGYSYQDERYPSTRTSDAVALRGMYYLPYRASLKLELKQFSDTWGIEADTAEIAYVHPWKDNWIFDVKYRYYAQTHADFYSDLFSRIDAQNFLARDKELSTFSSNTFGIGATYTFELKEWDSLDRFSIHLFYDLIQFDYEDFRDLRAEVPVGEEPLYAYDANVIRFFFSMYY</sequence>
<proteinExistence type="predicted"/>
<dbReference type="RefSeq" id="WP_353896629.1">
    <property type="nucleotide sequence ID" value="NZ_JBEVCJ010000016.1"/>
</dbReference>
<dbReference type="InterPro" id="IPR021953">
    <property type="entry name" value="DUF3570"/>
</dbReference>